<protein>
    <submittedName>
        <fullName evidence="10">ABC transporter permease</fullName>
    </submittedName>
</protein>
<dbReference type="PANTHER" id="PTHR30572:SF4">
    <property type="entry name" value="ABC TRANSPORTER PERMEASE YTRF"/>
    <property type="match status" value="1"/>
</dbReference>
<feature type="transmembrane region" description="Helical" evidence="7">
    <location>
        <begin position="267"/>
        <end position="292"/>
    </location>
</feature>
<comment type="similarity">
    <text evidence="6">Belongs to the ABC-4 integral membrane protein family.</text>
</comment>
<dbReference type="InterPro" id="IPR025857">
    <property type="entry name" value="MacB_PCD"/>
</dbReference>
<keyword evidence="4 7" id="KW-1133">Transmembrane helix</keyword>
<dbReference type="OrthoDB" id="9780560at2"/>
<dbReference type="PANTHER" id="PTHR30572">
    <property type="entry name" value="MEMBRANE COMPONENT OF TRANSPORTER-RELATED"/>
    <property type="match status" value="1"/>
</dbReference>
<evidence type="ECO:0000259" key="8">
    <source>
        <dbReference type="Pfam" id="PF02687"/>
    </source>
</evidence>
<evidence type="ECO:0000256" key="7">
    <source>
        <dbReference type="SAM" id="Phobius"/>
    </source>
</evidence>
<gene>
    <name evidence="10" type="ORF">Amac_071850</name>
</gene>
<evidence type="ECO:0000313" key="10">
    <source>
        <dbReference type="EMBL" id="GES13588.1"/>
    </source>
</evidence>
<dbReference type="RefSeq" id="WP_155358833.1">
    <property type="nucleotide sequence ID" value="NZ_BAAAHL010000081.1"/>
</dbReference>
<name>A0A5M3X5Z9_9ACTN</name>
<dbReference type="InterPro" id="IPR050250">
    <property type="entry name" value="Macrolide_Exporter_MacB"/>
</dbReference>
<evidence type="ECO:0000256" key="4">
    <source>
        <dbReference type="ARBA" id="ARBA00022989"/>
    </source>
</evidence>
<dbReference type="GO" id="GO:0022857">
    <property type="term" value="F:transmembrane transporter activity"/>
    <property type="evidence" value="ECO:0007669"/>
    <property type="project" value="TreeGrafter"/>
</dbReference>
<comment type="caution">
    <text evidence="10">The sequence shown here is derived from an EMBL/GenBank/DDBJ whole genome shotgun (WGS) entry which is preliminary data.</text>
</comment>
<evidence type="ECO:0000313" key="11">
    <source>
        <dbReference type="Proteomes" id="UP000331127"/>
    </source>
</evidence>
<feature type="transmembrane region" description="Helical" evidence="7">
    <location>
        <begin position="26"/>
        <end position="48"/>
    </location>
</feature>
<keyword evidence="11" id="KW-1185">Reference proteome</keyword>
<evidence type="ECO:0000256" key="2">
    <source>
        <dbReference type="ARBA" id="ARBA00022475"/>
    </source>
</evidence>
<dbReference type="Proteomes" id="UP000331127">
    <property type="component" value="Unassembled WGS sequence"/>
</dbReference>
<feature type="domain" description="MacB-like periplasmic core" evidence="9">
    <location>
        <begin position="27"/>
        <end position="234"/>
    </location>
</feature>
<evidence type="ECO:0000256" key="6">
    <source>
        <dbReference type="ARBA" id="ARBA00038076"/>
    </source>
</evidence>
<feature type="transmembrane region" description="Helical" evidence="7">
    <location>
        <begin position="313"/>
        <end position="342"/>
    </location>
</feature>
<organism evidence="10 11">
    <name type="scientific">Acrocarpospora macrocephala</name>
    <dbReference type="NCBI Taxonomy" id="150177"/>
    <lineage>
        <taxon>Bacteria</taxon>
        <taxon>Bacillati</taxon>
        <taxon>Actinomycetota</taxon>
        <taxon>Actinomycetes</taxon>
        <taxon>Streptosporangiales</taxon>
        <taxon>Streptosporangiaceae</taxon>
        <taxon>Acrocarpospora</taxon>
    </lineage>
</organism>
<evidence type="ECO:0000256" key="1">
    <source>
        <dbReference type="ARBA" id="ARBA00004651"/>
    </source>
</evidence>
<proteinExistence type="inferred from homology"/>
<evidence type="ECO:0000256" key="5">
    <source>
        <dbReference type="ARBA" id="ARBA00023136"/>
    </source>
</evidence>
<dbReference type="Pfam" id="PF12704">
    <property type="entry name" value="MacB_PCD"/>
    <property type="match status" value="1"/>
</dbReference>
<accession>A0A5M3X5Z9</accession>
<dbReference type="InterPro" id="IPR003838">
    <property type="entry name" value="ABC3_permease_C"/>
</dbReference>
<keyword evidence="2" id="KW-1003">Cell membrane</keyword>
<dbReference type="Pfam" id="PF02687">
    <property type="entry name" value="FtsX"/>
    <property type="match status" value="1"/>
</dbReference>
<dbReference type="AlphaFoldDB" id="A0A5M3X5Z9"/>
<feature type="domain" description="ABC3 transporter permease C-terminal" evidence="8">
    <location>
        <begin position="271"/>
        <end position="382"/>
    </location>
</feature>
<keyword evidence="5 7" id="KW-0472">Membrane</keyword>
<evidence type="ECO:0000256" key="3">
    <source>
        <dbReference type="ARBA" id="ARBA00022692"/>
    </source>
</evidence>
<keyword evidence="3 7" id="KW-0812">Transmembrane</keyword>
<feature type="transmembrane region" description="Helical" evidence="7">
    <location>
        <begin position="354"/>
        <end position="373"/>
    </location>
</feature>
<dbReference type="GO" id="GO:0005886">
    <property type="term" value="C:plasma membrane"/>
    <property type="evidence" value="ECO:0007669"/>
    <property type="project" value="UniProtKB-SubCell"/>
</dbReference>
<comment type="subcellular location">
    <subcellularLocation>
        <location evidence="1">Cell membrane</location>
        <topology evidence="1">Multi-pass membrane protein</topology>
    </subcellularLocation>
</comment>
<sequence length="390" mass="39713">MIGSTLRAADLLPLGTIGLRTRPVRAALSAIGIAIGIASLVSVLGVTASSQADLLAQIDRLGTNLLTVADGQNIGGGEVPLPETAPTMIDRIDGVTAVAPTAELPAVHAYRTDLIPVVRTASLSVRAADASLLPTLDATLADGAFLSSATAEFPVAVLGAEAAARLGRTDRIWVSGHWFAVAGTLRPLPLAPEIDRSVLIGFPVANRLYGLDGPSRIYLRADTGQVEAVAAKLARTANPSNPVAVQASRPSEALTARLAVAQSGTGLFLGLGAIALLVGAIGIANIMVIAVLERHAEIGLRRALGARRRHIAAQFLTESILLGALGGTTGLALGAAVTTAIAYTRDLTPTVPPLALWTGLAAAITIGALAGLYPATRAARLAPTDALRST</sequence>
<reference evidence="10 11" key="1">
    <citation type="submission" date="2019-10" db="EMBL/GenBank/DDBJ databases">
        <title>Whole genome shotgun sequence of Acrocarpospora macrocephala NBRC 16266.</title>
        <authorList>
            <person name="Ichikawa N."/>
            <person name="Kimura A."/>
            <person name="Kitahashi Y."/>
            <person name="Komaki H."/>
            <person name="Oguchi A."/>
        </authorList>
    </citation>
    <scope>NUCLEOTIDE SEQUENCE [LARGE SCALE GENOMIC DNA]</scope>
    <source>
        <strain evidence="10 11">NBRC 16266</strain>
    </source>
</reference>
<dbReference type="EMBL" id="BLAE01000048">
    <property type="protein sequence ID" value="GES13588.1"/>
    <property type="molecule type" value="Genomic_DNA"/>
</dbReference>
<evidence type="ECO:0000259" key="9">
    <source>
        <dbReference type="Pfam" id="PF12704"/>
    </source>
</evidence>